<dbReference type="GO" id="GO:0008270">
    <property type="term" value="F:zinc ion binding"/>
    <property type="evidence" value="ECO:0007669"/>
    <property type="project" value="UniProtKB-KW"/>
</dbReference>
<feature type="domain" description="C2H2-type" evidence="3">
    <location>
        <begin position="423"/>
        <end position="448"/>
    </location>
</feature>
<evidence type="ECO:0000313" key="4">
    <source>
        <dbReference type="EMBL" id="QHA24572.1"/>
    </source>
</evidence>
<dbReference type="EMBL" id="MK994942">
    <property type="protein sequence ID" value="QHA24572.1"/>
    <property type="molecule type" value="mRNA"/>
</dbReference>
<name>A0A6B9KD06_9APHY</name>
<keyword evidence="1" id="KW-0863">Zinc-finger</keyword>
<proteinExistence type="evidence at transcript level"/>
<dbReference type="PROSITE" id="PS00028">
    <property type="entry name" value="ZINC_FINGER_C2H2_1"/>
    <property type="match status" value="1"/>
</dbReference>
<protein>
    <submittedName>
        <fullName evidence="4">Zinc finger protein 199</fullName>
    </submittedName>
</protein>
<organism evidence="4">
    <name type="scientific">Trametes gibbosa</name>
    <dbReference type="NCBI Taxonomy" id="160864"/>
    <lineage>
        <taxon>Eukaryota</taxon>
        <taxon>Fungi</taxon>
        <taxon>Dikarya</taxon>
        <taxon>Basidiomycota</taxon>
        <taxon>Agaricomycotina</taxon>
        <taxon>Agaricomycetes</taxon>
        <taxon>Polyporales</taxon>
        <taxon>Polyporaceae</taxon>
        <taxon>Trametes</taxon>
    </lineage>
</organism>
<keyword evidence="1" id="KW-0862">Zinc</keyword>
<evidence type="ECO:0000259" key="3">
    <source>
        <dbReference type="PROSITE" id="PS50157"/>
    </source>
</evidence>
<accession>A0A6B9KD06</accession>
<dbReference type="PROSITE" id="PS50157">
    <property type="entry name" value="ZINC_FINGER_C2H2_2"/>
    <property type="match status" value="1"/>
</dbReference>
<dbReference type="AlphaFoldDB" id="A0A6B9KD06"/>
<sequence>MTWGALVLSPAFVLPPLHKLHHISMHHMFTSDDDFSQGSPRGSSGLLKPGFLYVFPPAIMGPNPVGQHLSYAHNAPSPEFAPSPPDSQYSLVSDDFSGSPPGLPPTPGDTAPGYDFGPEIVHSVNPVDCANGLGCTPDPIHDWQVEFPHDLSSAFANVNPCNRAATAPEWYAPSGCGDLHHSFGAATPHEPDAPYNAFTICADGTPLVGTLATPAPPYQLSLAGVLGIPPGVHAHPHHGLHIPALPDVGSPLVPHVPAHGGAIEPPYTPAYDPRLYDELEYFDPFGASANAMGAGATPSPEEWIAISPCCPQPAQRDDFSVPSTSGGSLPNKMANFSLSSPFFIELVADDGTCYYRRIACPTGDCDLGGSCRHRRYTEESNNSGKLLRKYHCDYPGCNTSISERIGNLLDHEREQHDPTFKPSKCIECSRSYKRERDLRRHVRMNHFI</sequence>
<dbReference type="InterPro" id="IPR013087">
    <property type="entry name" value="Znf_C2H2_type"/>
</dbReference>
<dbReference type="OrthoDB" id="3269643at2759"/>
<dbReference type="SMART" id="SM00355">
    <property type="entry name" value="ZnF_C2H2"/>
    <property type="match status" value="2"/>
</dbReference>
<keyword evidence="1" id="KW-0479">Metal-binding</keyword>
<feature type="region of interest" description="Disordered" evidence="2">
    <location>
        <begin position="76"/>
        <end position="110"/>
    </location>
</feature>
<dbReference type="Gene3D" id="3.30.160.60">
    <property type="entry name" value="Classic Zinc Finger"/>
    <property type="match status" value="1"/>
</dbReference>
<evidence type="ECO:0000256" key="1">
    <source>
        <dbReference type="PROSITE-ProRule" id="PRU00042"/>
    </source>
</evidence>
<gene>
    <name evidence="4" type="primary">ZnF199</name>
</gene>
<evidence type="ECO:0000256" key="2">
    <source>
        <dbReference type="SAM" id="MobiDB-lite"/>
    </source>
</evidence>
<reference evidence="4" key="1">
    <citation type="submission" date="2019-05" db="EMBL/GenBank/DDBJ databases">
        <title>Expression and analysis of primary metabolism gene in Lenzites gibbosa treated with wood chip.</title>
        <authorList>
            <person name="Chi Y."/>
            <person name="Zhang J."/>
            <person name="Li S."/>
        </authorList>
    </citation>
    <scope>NUCLEOTIDE SEQUENCE</scope>
</reference>